<sequence>MPVFWTKRASPSGAKGNLRNRGLSLMLAAMIIAPVMDAIAKYLSADITGAQVVLVRFGMQAVIMLPVVLVIIGPSGLKPANLWLAILRGILAASAVAIFFTSLKWLPVADAMAIFFVEPLILTVLSAVFLKEKVGWRRLAAVVVGLLGALIVIRPSFELFGPASLLPLLTALLFAIYLALTSKMTKDHHPLTLQFSAGLSAFVFMAVVLAIGTTSGFELLTYNSPNAGQWWLLGLIGLIGTATHLMIVFAFKWAPASLLAPFHYLEIVVASILGYLMFNEFPDALKWLGIAIIVGSGLYVIWREGQAGDRP</sequence>
<feature type="transmembrane region" description="Helical" evidence="5">
    <location>
        <begin position="21"/>
        <end position="40"/>
    </location>
</feature>
<feature type="transmembrane region" description="Helical" evidence="5">
    <location>
        <begin position="85"/>
        <end position="105"/>
    </location>
</feature>
<dbReference type="Pfam" id="PF00892">
    <property type="entry name" value="EamA"/>
    <property type="match status" value="2"/>
</dbReference>
<feature type="transmembrane region" description="Helical" evidence="5">
    <location>
        <begin position="231"/>
        <end position="251"/>
    </location>
</feature>
<dbReference type="SUPFAM" id="SSF103481">
    <property type="entry name" value="Multidrug resistance efflux transporter EmrE"/>
    <property type="match status" value="2"/>
</dbReference>
<dbReference type="InterPro" id="IPR037185">
    <property type="entry name" value="EmrE-like"/>
</dbReference>
<dbReference type="GO" id="GO:0016020">
    <property type="term" value="C:membrane"/>
    <property type="evidence" value="ECO:0007669"/>
    <property type="project" value="UniProtKB-SubCell"/>
</dbReference>
<gene>
    <name evidence="7" type="ORF">MNBD_ALPHA08-287</name>
</gene>
<keyword evidence="4 5" id="KW-0472">Membrane</keyword>
<dbReference type="AlphaFoldDB" id="A0A3B0RXH5"/>
<feature type="transmembrane region" description="Helical" evidence="5">
    <location>
        <begin position="111"/>
        <end position="130"/>
    </location>
</feature>
<keyword evidence="3 5" id="KW-1133">Transmembrane helix</keyword>
<keyword evidence="2 5" id="KW-0812">Transmembrane</keyword>
<feature type="transmembrane region" description="Helical" evidence="5">
    <location>
        <begin position="52"/>
        <end position="73"/>
    </location>
</feature>
<protein>
    <submittedName>
        <fullName evidence="7">Putative membrane protein</fullName>
    </submittedName>
</protein>
<comment type="subcellular location">
    <subcellularLocation>
        <location evidence="1">Membrane</location>
        <topology evidence="1">Multi-pass membrane protein</topology>
    </subcellularLocation>
</comment>
<evidence type="ECO:0000256" key="3">
    <source>
        <dbReference type="ARBA" id="ARBA00022989"/>
    </source>
</evidence>
<name>A0A3B0RXH5_9ZZZZ</name>
<evidence type="ECO:0000259" key="6">
    <source>
        <dbReference type="Pfam" id="PF00892"/>
    </source>
</evidence>
<feature type="transmembrane region" description="Helical" evidence="5">
    <location>
        <begin position="192"/>
        <end position="211"/>
    </location>
</feature>
<reference evidence="7" key="1">
    <citation type="submission" date="2018-06" db="EMBL/GenBank/DDBJ databases">
        <authorList>
            <person name="Zhirakovskaya E."/>
        </authorList>
    </citation>
    <scope>NUCLEOTIDE SEQUENCE</scope>
</reference>
<evidence type="ECO:0000256" key="4">
    <source>
        <dbReference type="ARBA" id="ARBA00023136"/>
    </source>
</evidence>
<dbReference type="PANTHER" id="PTHR22911:SF6">
    <property type="entry name" value="SOLUTE CARRIER FAMILY 35 MEMBER G1"/>
    <property type="match status" value="1"/>
</dbReference>
<feature type="transmembrane region" description="Helical" evidence="5">
    <location>
        <begin position="139"/>
        <end position="157"/>
    </location>
</feature>
<evidence type="ECO:0000313" key="7">
    <source>
        <dbReference type="EMBL" id="VAV95751.1"/>
    </source>
</evidence>
<organism evidence="7">
    <name type="scientific">hydrothermal vent metagenome</name>
    <dbReference type="NCBI Taxonomy" id="652676"/>
    <lineage>
        <taxon>unclassified sequences</taxon>
        <taxon>metagenomes</taxon>
        <taxon>ecological metagenomes</taxon>
    </lineage>
</organism>
<dbReference type="InterPro" id="IPR000620">
    <property type="entry name" value="EamA_dom"/>
</dbReference>
<evidence type="ECO:0000256" key="1">
    <source>
        <dbReference type="ARBA" id="ARBA00004141"/>
    </source>
</evidence>
<feature type="transmembrane region" description="Helical" evidence="5">
    <location>
        <begin position="284"/>
        <end position="302"/>
    </location>
</feature>
<feature type="domain" description="EamA" evidence="6">
    <location>
        <begin position="21"/>
        <end position="153"/>
    </location>
</feature>
<evidence type="ECO:0000256" key="2">
    <source>
        <dbReference type="ARBA" id="ARBA00022692"/>
    </source>
</evidence>
<feature type="transmembrane region" description="Helical" evidence="5">
    <location>
        <begin position="258"/>
        <end position="278"/>
    </location>
</feature>
<dbReference type="Gene3D" id="1.10.3730.20">
    <property type="match status" value="1"/>
</dbReference>
<accession>A0A3B0RXH5</accession>
<proteinExistence type="predicted"/>
<dbReference type="EMBL" id="UOEC01000129">
    <property type="protein sequence ID" value="VAV95751.1"/>
    <property type="molecule type" value="Genomic_DNA"/>
</dbReference>
<dbReference type="PANTHER" id="PTHR22911">
    <property type="entry name" value="ACYL-MALONYL CONDENSING ENZYME-RELATED"/>
    <property type="match status" value="1"/>
</dbReference>
<feature type="domain" description="EamA" evidence="6">
    <location>
        <begin position="165"/>
        <end position="296"/>
    </location>
</feature>
<feature type="transmembrane region" description="Helical" evidence="5">
    <location>
        <begin position="163"/>
        <end position="180"/>
    </location>
</feature>
<evidence type="ECO:0000256" key="5">
    <source>
        <dbReference type="SAM" id="Phobius"/>
    </source>
</evidence>